<organism evidence="2 3">
    <name type="scientific">Amycolatopsis arida</name>
    <dbReference type="NCBI Taxonomy" id="587909"/>
    <lineage>
        <taxon>Bacteria</taxon>
        <taxon>Bacillati</taxon>
        <taxon>Actinomycetota</taxon>
        <taxon>Actinomycetes</taxon>
        <taxon>Pseudonocardiales</taxon>
        <taxon>Pseudonocardiaceae</taxon>
        <taxon>Amycolatopsis</taxon>
    </lineage>
</organism>
<evidence type="ECO:0000256" key="1">
    <source>
        <dbReference type="SAM" id="MobiDB-lite"/>
    </source>
</evidence>
<proteinExistence type="predicted"/>
<accession>A0A1I5XHI2</accession>
<gene>
    <name evidence="2" type="ORF">SAMN05421810_10670</name>
</gene>
<dbReference type="RefSeq" id="WP_243859312.1">
    <property type="nucleotide sequence ID" value="NZ_FOWW01000006.1"/>
</dbReference>
<evidence type="ECO:0008006" key="4">
    <source>
        <dbReference type="Google" id="ProtNLM"/>
    </source>
</evidence>
<keyword evidence="3" id="KW-1185">Reference proteome</keyword>
<evidence type="ECO:0000313" key="2">
    <source>
        <dbReference type="EMBL" id="SFQ31422.1"/>
    </source>
</evidence>
<feature type="region of interest" description="Disordered" evidence="1">
    <location>
        <begin position="1"/>
        <end position="37"/>
    </location>
</feature>
<dbReference type="AlphaFoldDB" id="A0A1I5XHI2"/>
<reference evidence="3" key="1">
    <citation type="submission" date="2016-10" db="EMBL/GenBank/DDBJ databases">
        <authorList>
            <person name="Varghese N."/>
            <person name="Submissions S."/>
        </authorList>
    </citation>
    <scope>NUCLEOTIDE SEQUENCE [LARGE SCALE GENOMIC DNA]</scope>
    <source>
        <strain evidence="3">CGMCC 4.5579</strain>
    </source>
</reference>
<protein>
    <recommendedName>
        <fullName evidence="4">Alpha/beta hydrolase</fullName>
    </recommendedName>
</protein>
<dbReference type="Proteomes" id="UP000198727">
    <property type="component" value="Unassembled WGS sequence"/>
</dbReference>
<dbReference type="EMBL" id="FOWW01000006">
    <property type="protein sequence ID" value="SFQ31422.1"/>
    <property type="molecule type" value="Genomic_DNA"/>
</dbReference>
<evidence type="ECO:0000313" key="3">
    <source>
        <dbReference type="Proteomes" id="UP000198727"/>
    </source>
</evidence>
<name>A0A1I5XHI2_9PSEU</name>
<sequence length="215" mass="22287">MTSDGFGAAKQTHGDPLAPVAGAEDVASAAEGVSTDDLAARAEGPVMVVEGPSGAPSLVVLDPSGAAKHAEVPATWRPLTERRRLVWCRLPADGSLAQAERLLADRDVLGRPVDVVTSGPAVPAVVDLLGHHPGAVRALLLVDPGANADGGVEPAPVTERREELRRAGVVVETVAQSPGGTRDRVEPPMPMGHPDVVDAVERALASLDWQSDDRR</sequence>
<dbReference type="STRING" id="587909.SAMN05421810_10670"/>